<feature type="compositionally biased region" description="Basic and acidic residues" evidence="1">
    <location>
        <begin position="59"/>
        <end position="81"/>
    </location>
</feature>
<gene>
    <name evidence="2" type="ORF">GYA55_00280</name>
</gene>
<evidence type="ECO:0000313" key="2">
    <source>
        <dbReference type="EMBL" id="NMC61581.1"/>
    </source>
</evidence>
<evidence type="ECO:0000313" key="3">
    <source>
        <dbReference type="Proteomes" id="UP000524246"/>
    </source>
</evidence>
<organism evidence="2 3">
    <name type="scientific">SAR324 cluster bacterium</name>
    <dbReference type="NCBI Taxonomy" id="2024889"/>
    <lineage>
        <taxon>Bacteria</taxon>
        <taxon>Deltaproteobacteria</taxon>
        <taxon>SAR324 cluster</taxon>
    </lineage>
</organism>
<proteinExistence type="predicted"/>
<dbReference type="AlphaFoldDB" id="A0A7X9FNW6"/>
<accession>A0A7X9FNW6</accession>
<dbReference type="SUPFAM" id="SSF111384">
    <property type="entry name" value="OmpH-like"/>
    <property type="match status" value="1"/>
</dbReference>
<protein>
    <submittedName>
        <fullName evidence="2">Uncharacterized protein</fullName>
    </submittedName>
</protein>
<comment type="caution">
    <text evidence="2">The sequence shown here is derived from an EMBL/GenBank/DDBJ whole genome shotgun (WGS) entry which is preliminary data.</text>
</comment>
<name>A0A7X9FNW6_9DELT</name>
<sequence>MTTSVNTIGRAQYLREFGDSLNRTDHFQEVGGTVGGMLSDCERELMEAYSAVGTLKPPSRTDDQGRVLSPEEIKEKEKEYEQKLKESEANIQKLNIRYKRLQNIMDLFQTVVKNHYEMVQRMIANLSIRG</sequence>
<dbReference type="EMBL" id="JAAZON010000011">
    <property type="protein sequence ID" value="NMC61581.1"/>
    <property type="molecule type" value="Genomic_DNA"/>
</dbReference>
<dbReference type="Proteomes" id="UP000524246">
    <property type="component" value="Unassembled WGS sequence"/>
</dbReference>
<reference evidence="2 3" key="1">
    <citation type="journal article" date="2020" name="Biotechnol. Biofuels">
        <title>New insights from the biogas microbiome by comprehensive genome-resolved metagenomics of nearly 1600 species originating from multiple anaerobic digesters.</title>
        <authorList>
            <person name="Campanaro S."/>
            <person name="Treu L."/>
            <person name="Rodriguez-R L.M."/>
            <person name="Kovalovszki A."/>
            <person name="Ziels R.M."/>
            <person name="Maus I."/>
            <person name="Zhu X."/>
            <person name="Kougias P.G."/>
            <person name="Basile A."/>
            <person name="Luo G."/>
            <person name="Schluter A."/>
            <person name="Konstantinidis K.T."/>
            <person name="Angelidaki I."/>
        </authorList>
    </citation>
    <scope>NUCLEOTIDE SEQUENCE [LARGE SCALE GENOMIC DNA]</scope>
    <source>
        <strain evidence="2">AS27yjCOA_65</strain>
    </source>
</reference>
<feature type="region of interest" description="Disordered" evidence="1">
    <location>
        <begin position="53"/>
        <end position="81"/>
    </location>
</feature>
<dbReference type="InterPro" id="IPR024930">
    <property type="entry name" value="Skp_dom_sf"/>
</dbReference>
<evidence type="ECO:0000256" key="1">
    <source>
        <dbReference type="SAM" id="MobiDB-lite"/>
    </source>
</evidence>